<feature type="compositionally biased region" description="Low complexity" evidence="1">
    <location>
        <begin position="63"/>
        <end position="72"/>
    </location>
</feature>
<feature type="compositionally biased region" description="Pro residues" evidence="1">
    <location>
        <begin position="73"/>
        <end position="88"/>
    </location>
</feature>
<dbReference type="Proteomes" id="UP000324222">
    <property type="component" value="Unassembled WGS sequence"/>
</dbReference>
<evidence type="ECO:0000256" key="1">
    <source>
        <dbReference type="SAM" id="MobiDB-lite"/>
    </source>
</evidence>
<protein>
    <submittedName>
        <fullName evidence="2">Uncharacterized protein</fullName>
    </submittedName>
</protein>
<sequence>MVLAEGGFTVISPPRRENWSGPQRPHVALMARHSGSHALGSECEDCAQSKLGQAALTSTHLTPLHFSPSSYHSPPPPLLLSQDPPIPPHSLHRQI</sequence>
<gene>
    <name evidence="2" type="ORF">E2C01_048118</name>
</gene>
<feature type="region of interest" description="Disordered" evidence="1">
    <location>
        <begin position="1"/>
        <end position="22"/>
    </location>
</feature>
<dbReference type="EMBL" id="VSRR010012191">
    <property type="protein sequence ID" value="MPC54210.1"/>
    <property type="molecule type" value="Genomic_DNA"/>
</dbReference>
<dbReference type="AlphaFoldDB" id="A0A5B7G2B0"/>
<name>A0A5B7G2B0_PORTR</name>
<comment type="caution">
    <text evidence="2">The sequence shown here is derived from an EMBL/GenBank/DDBJ whole genome shotgun (WGS) entry which is preliminary data.</text>
</comment>
<reference evidence="2 3" key="1">
    <citation type="submission" date="2019-05" db="EMBL/GenBank/DDBJ databases">
        <title>Another draft genome of Portunus trituberculatus and its Hox gene families provides insights of decapod evolution.</title>
        <authorList>
            <person name="Jeong J.-H."/>
            <person name="Song I."/>
            <person name="Kim S."/>
            <person name="Choi T."/>
            <person name="Kim D."/>
            <person name="Ryu S."/>
            <person name="Kim W."/>
        </authorList>
    </citation>
    <scope>NUCLEOTIDE SEQUENCE [LARGE SCALE GENOMIC DNA]</scope>
    <source>
        <tissue evidence="2">Muscle</tissue>
    </source>
</reference>
<feature type="region of interest" description="Disordered" evidence="1">
    <location>
        <begin position="63"/>
        <end position="95"/>
    </location>
</feature>
<keyword evidence="3" id="KW-1185">Reference proteome</keyword>
<proteinExistence type="predicted"/>
<evidence type="ECO:0000313" key="3">
    <source>
        <dbReference type="Proteomes" id="UP000324222"/>
    </source>
</evidence>
<organism evidence="2 3">
    <name type="scientific">Portunus trituberculatus</name>
    <name type="common">Swimming crab</name>
    <name type="synonym">Neptunus trituberculatus</name>
    <dbReference type="NCBI Taxonomy" id="210409"/>
    <lineage>
        <taxon>Eukaryota</taxon>
        <taxon>Metazoa</taxon>
        <taxon>Ecdysozoa</taxon>
        <taxon>Arthropoda</taxon>
        <taxon>Crustacea</taxon>
        <taxon>Multicrustacea</taxon>
        <taxon>Malacostraca</taxon>
        <taxon>Eumalacostraca</taxon>
        <taxon>Eucarida</taxon>
        <taxon>Decapoda</taxon>
        <taxon>Pleocyemata</taxon>
        <taxon>Brachyura</taxon>
        <taxon>Eubrachyura</taxon>
        <taxon>Portunoidea</taxon>
        <taxon>Portunidae</taxon>
        <taxon>Portuninae</taxon>
        <taxon>Portunus</taxon>
    </lineage>
</organism>
<accession>A0A5B7G2B0</accession>
<evidence type="ECO:0000313" key="2">
    <source>
        <dbReference type="EMBL" id="MPC54210.1"/>
    </source>
</evidence>